<comment type="caution">
    <text evidence="11">The sequence shown here is derived from an EMBL/GenBank/DDBJ whole genome shotgun (WGS) entry which is preliminary data.</text>
</comment>
<keyword evidence="2" id="KW-0489">Methyltransferase</keyword>
<dbReference type="Pfam" id="PF13649">
    <property type="entry name" value="Methyltransf_25"/>
    <property type="match status" value="1"/>
</dbReference>
<dbReference type="GO" id="GO:0006656">
    <property type="term" value="P:phosphatidylcholine biosynthetic process"/>
    <property type="evidence" value="ECO:0007669"/>
    <property type="project" value="InterPro"/>
</dbReference>
<name>A0A8S0R435_OLEEU</name>
<dbReference type="InterPro" id="IPR029063">
    <property type="entry name" value="SAM-dependent_MTases_sf"/>
</dbReference>
<reference evidence="11 12" key="1">
    <citation type="submission" date="2019-12" db="EMBL/GenBank/DDBJ databases">
        <authorList>
            <person name="Alioto T."/>
            <person name="Alioto T."/>
            <person name="Gomez Garrido J."/>
        </authorList>
    </citation>
    <scope>NUCLEOTIDE SEQUENCE [LARGE SCALE GENOMIC DNA]</scope>
</reference>
<dbReference type="GO" id="GO:0032259">
    <property type="term" value="P:methylation"/>
    <property type="evidence" value="ECO:0007669"/>
    <property type="project" value="UniProtKB-KW"/>
</dbReference>
<gene>
    <name evidence="11" type="ORF">OLEA9_A088450</name>
</gene>
<comment type="catalytic activity">
    <reaction evidence="7">
        <text>phosphoethanolamine + S-adenosyl-L-methionine = N-methylethanolamine phosphate + S-adenosyl-L-homocysteine + H(+)</text>
        <dbReference type="Rhea" id="RHEA:20365"/>
        <dbReference type="ChEBI" id="CHEBI:15378"/>
        <dbReference type="ChEBI" id="CHEBI:57781"/>
        <dbReference type="ChEBI" id="CHEBI:57856"/>
        <dbReference type="ChEBI" id="CHEBI:58190"/>
        <dbReference type="ChEBI" id="CHEBI:59789"/>
        <dbReference type="EC" id="2.1.1.103"/>
    </reaction>
    <physiologicalReaction direction="left-to-right" evidence="7">
        <dbReference type="Rhea" id="RHEA:20366"/>
    </physiologicalReaction>
</comment>
<accession>A0A8S0R435</accession>
<evidence type="ECO:0000259" key="9">
    <source>
        <dbReference type="Pfam" id="PF13649"/>
    </source>
</evidence>
<evidence type="ECO:0000313" key="11">
    <source>
        <dbReference type="EMBL" id="CAA2972999.1"/>
    </source>
</evidence>
<evidence type="ECO:0000313" key="12">
    <source>
        <dbReference type="Proteomes" id="UP000594638"/>
    </source>
</evidence>
<dbReference type="PROSITE" id="PS51582">
    <property type="entry name" value="SAM_PEAMT"/>
    <property type="match status" value="1"/>
</dbReference>
<feature type="domain" description="Methyltransferase" evidence="9">
    <location>
        <begin position="57"/>
        <end position="152"/>
    </location>
</feature>
<dbReference type="InterPro" id="IPR025714">
    <property type="entry name" value="Methyltranfer_dom"/>
</dbReference>
<dbReference type="PANTHER" id="PTHR44307">
    <property type="entry name" value="PHOSPHOETHANOLAMINE METHYLTRANSFERASE"/>
    <property type="match status" value="1"/>
</dbReference>
<evidence type="ECO:0000259" key="10">
    <source>
        <dbReference type="Pfam" id="PF13847"/>
    </source>
</evidence>
<dbReference type="Proteomes" id="UP000594638">
    <property type="component" value="Unassembled WGS sequence"/>
</dbReference>
<dbReference type="InterPro" id="IPR041698">
    <property type="entry name" value="Methyltransf_25"/>
</dbReference>
<evidence type="ECO:0000256" key="4">
    <source>
        <dbReference type="ARBA" id="ARBA00035631"/>
    </source>
</evidence>
<dbReference type="CDD" id="cd02440">
    <property type="entry name" value="AdoMet_MTases"/>
    <property type="match status" value="2"/>
</dbReference>
<dbReference type="AlphaFoldDB" id="A0A8S0R435"/>
<comment type="pathway">
    <text evidence="1">Lipid metabolism.</text>
</comment>
<protein>
    <recommendedName>
        <fullName evidence="5">phosphoethanolamine N-methyltransferase</fullName>
        <ecNumber evidence="5">2.1.1.103</ecNumber>
    </recommendedName>
</protein>
<dbReference type="Pfam" id="PF13847">
    <property type="entry name" value="Methyltransf_31"/>
    <property type="match status" value="1"/>
</dbReference>
<evidence type="ECO:0000256" key="7">
    <source>
        <dbReference type="ARBA" id="ARBA00047622"/>
    </source>
</evidence>
<dbReference type="SUPFAM" id="SSF53335">
    <property type="entry name" value="S-adenosyl-L-methionine-dependent methyltransferases"/>
    <property type="match status" value="2"/>
</dbReference>
<evidence type="ECO:0000256" key="3">
    <source>
        <dbReference type="ARBA" id="ARBA00022679"/>
    </source>
</evidence>
<dbReference type="GO" id="GO:0000234">
    <property type="term" value="F:phosphoethanolamine N-methyltransferase activity"/>
    <property type="evidence" value="ECO:0007669"/>
    <property type="project" value="UniProtKB-EC"/>
</dbReference>
<comment type="pathway">
    <text evidence="4">Phospholipid metabolism; phosphatidylcholine biosynthesis; phosphocholine from phosphoethanolamine: step 1/1.</text>
</comment>
<evidence type="ECO:0000256" key="5">
    <source>
        <dbReference type="ARBA" id="ARBA00035674"/>
    </source>
</evidence>
<evidence type="ECO:0000256" key="6">
    <source>
        <dbReference type="ARBA" id="ARBA00047619"/>
    </source>
</evidence>
<sequence>MAAIQEEERELQKNYWIKHSADLSVEAMMLDSKASDIDKEERPEVISLLPPYEGKSVLELGAGIGRFTGELAKRASQLVALDFIESVINKNQSMNGHYKNVKFMCADVASPDLKFSEESVDLIFSNWLLMYLSDTEVESLVERMIKWLKVGGYIFFRESCFHQSGDHKRKNNPTHYREPRFYTKVFKESQVYDSSGSSYELALVSCKCIGAYVTNKKIQNQICWIWQKVSSEDDRGFQRFLDTVQYKSKGILRYERVFGRGFVSTGGIDTTREFVTKLDLKPGQKVLDVGSGIGGGDFYMAEEYGVHVVGIDLSINMISFALERAIGLKCAVEFEVADCTKKTYPDATFDVIYSRDTILHIQDKPALFKSFYKWLKPGGRVLISDYFKSSKSPSIDFELYIKQRGYDLHDIQTYGQVYFHIN</sequence>
<dbReference type="PANTHER" id="PTHR44307:SF2">
    <property type="entry name" value="PHOSPHOETHANOLAMINE METHYLTRANSFERASE ISOFORM X1"/>
    <property type="match status" value="1"/>
</dbReference>
<keyword evidence="3" id="KW-0808">Transferase</keyword>
<dbReference type="EC" id="2.1.1.103" evidence="5"/>
<feature type="domain" description="Methyltransferase" evidence="10">
    <location>
        <begin position="281"/>
        <end position="387"/>
    </location>
</feature>
<dbReference type="EMBL" id="CACTIH010002079">
    <property type="protein sequence ID" value="CAA2972999.1"/>
    <property type="molecule type" value="Genomic_DNA"/>
</dbReference>
<dbReference type="Gramene" id="OE9A088450T2">
    <property type="protein sequence ID" value="OE9A088450C2"/>
    <property type="gene ID" value="OE9A088450"/>
</dbReference>
<evidence type="ECO:0000256" key="1">
    <source>
        <dbReference type="ARBA" id="ARBA00005189"/>
    </source>
</evidence>
<evidence type="ECO:0000256" key="2">
    <source>
        <dbReference type="ARBA" id="ARBA00022603"/>
    </source>
</evidence>
<organism evidence="11 12">
    <name type="scientific">Olea europaea subsp. europaea</name>
    <dbReference type="NCBI Taxonomy" id="158383"/>
    <lineage>
        <taxon>Eukaryota</taxon>
        <taxon>Viridiplantae</taxon>
        <taxon>Streptophyta</taxon>
        <taxon>Embryophyta</taxon>
        <taxon>Tracheophyta</taxon>
        <taxon>Spermatophyta</taxon>
        <taxon>Magnoliopsida</taxon>
        <taxon>eudicotyledons</taxon>
        <taxon>Gunneridae</taxon>
        <taxon>Pentapetalae</taxon>
        <taxon>asterids</taxon>
        <taxon>lamiids</taxon>
        <taxon>Lamiales</taxon>
        <taxon>Oleaceae</taxon>
        <taxon>Oleeae</taxon>
        <taxon>Olea</taxon>
    </lineage>
</organism>
<evidence type="ECO:0000256" key="8">
    <source>
        <dbReference type="ARBA" id="ARBA00047841"/>
    </source>
</evidence>
<dbReference type="OrthoDB" id="8300214at2759"/>
<dbReference type="InterPro" id="IPR025771">
    <property type="entry name" value="Phosphoethanolamine_N-MeTrfase"/>
</dbReference>
<comment type="catalytic activity">
    <reaction evidence="6">
        <text>N,N-dimethylethanolamine phosphate + S-adenosyl-L-methionine = phosphocholine + S-adenosyl-L-homocysteine + H(+)</text>
        <dbReference type="Rhea" id="RHEA:25325"/>
        <dbReference type="ChEBI" id="CHEBI:15378"/>
        <dbReference type="ChEBI" id="CHEBI:57856"/>
        <dbReference type="ChEBI" id="CHEBI:58641"/>
        <dbReference type="ChEBI" id="CHEBI:59789"/>
        <dbReference type="ChEBI" id="CHEBI:295975"/>
        <dbReference type="EC" id="2.1.1.103"/>
    </reaction>
    <physiologicalReaction direction="left-to-right" evidence="6">
        <dbReference type="Rhea" id="RHEA:25326"/>
    </physiologicalReaction>
</comment>
<keyword evidence="12" id="KW-1185">Reference proteome</keyword>
<comment type="catalytic activity">
    <reaction evidence="8">
        <text>N-methylethanolamine phosphate + S-adenosyl-L-methionine = N,N-dimethylethanolamine phosphate + S-adenosyl-L-homocysteine + H(+)</text>
        <dbReference type="Rhea" id="RHEA:25321"/>
        <dbReference type="ChEBI" id="CHEBI:15378"/>
        <dbReference type="ChEBI" id="CHEBI:57781"/>
        <dbReference type="ChEBI" id="CHEBI:57856"/>
        <dbReference type="ChEBI" id="CHEBI:58641"/>
        <dbReference type="ChEBI" id="CHEBI:59789"/>
        <dbReference type="EC" id="2.1.1.103"/>
    </reaction>
    <physiologicalReaction direction="left-to-right" evidence="8">
        <dbReference type="Rhea" id="RHEA:25322"/>
    </physiologicalReaction>
</comment>
<proteinExistence type="predicted"/>
<dbReference type="Gene3D" id="3.40.50.150">
    <property type="entry name" value="Vaccinia Virus protein VP39"/>
    <property type="match status" value="2"/>
</dbReference>